<keyword evidence="3" id="KW-1185">Reference proteome</keyword>
<evidence type="ECO:0000313" key="2">
    <source>
        <dbReference type="EMBL" id="KAH3718010.1"/>
    </source>
</evidence>
<reference evidence="2" key="2">
    <citation type="submission" date="2020-11" db="EMBL/GenBank/DDBJ databases">
        <authorList>
            <person name="McCartney M.A."/>
            <person name="Auch B."/>
            <person name="Kono T."/>
            <person name="Mallez S."/>
            <person name="Becker A."/>
            <person name="Gohl D.M."/>
            <person name="Silverstein K.A.T."/>
            <person name="Koren S."/>
            <person name="Bechman K.B."/>
            <person name="Herman A."/>
            <person name="Abrahante J.E."/>
            <person name="Garbe J."/>
        </authorList>
    </citation>
    <scope>NUCLEOTIDE SEQUENCE</scope>
    <source>
        <strain evidence="2">Duluth1</strain>
        <tissue evidence="2">Whole animal</tissue>
    </source>
</reference>
<evidence type="ECO:0000256" key="1">
    <source>
        <dbReference type="SAM" id="Coils"/>
    </source>
</evidence>
<sequence length="249" mass="27989">MFCQDHSQLCCSDCVLLNHRQCTNLALIYELVKKLSVDMQQLSCQVQAILDELNKLKKTQAGNILSVEGSYREKLQEIKELRKKLNAALDKLENATLKALEEIRINLQNSLKKDVDNCSRLTDELQQLGEAVKGLHDKNKKEIEFIASKKCTNTIHACESYLKENHVKVQSSIIFMANISIEQYLSQQASLGSIVGSMKSLSLVMNPDKVLTVKRKSQYNVKISKDSSQNCTIRGICSLPSGHVIVADY</sequence>
<comment type="caution">
    <text evidence="2">The sequence shown here is derived from an EMBL/GenBank/DDBJ whole genome shotgun (WGS) entry which is preliminary data.</text>
</comment>
<protein>
    <recommendedName>
        <fullName evidence="4">B box-type domain-containing protein</fullName>
    </recommendedName>
</protein>
<reference evidence="2" key="1">
    <citation type="journal article" date="2019" name="bioRxiv">
        <title>The Genome of the Zebra Mussel, Dreissena polymorpha: A Resource for Invasive Species Research.</title>
        <authorList>
            <person name="McCartney M.A."/>
            <person name="Auch B."/>
            <person name="Kono T."/>
            <person name="Mallez S."/>
            <person name="Zhang Y."/>
            <person name="Obille A."/>
            <person name="Becker A."/>
            <person name="Abrahante J.E."/>
            <person name="Garbe J."/>
            <person name="Badalamenti J.P."/>
            <person name="Herman A."/>
            <person name="Mangelson H."/>
            <person name="Liachko I."/>
            <person name="Sullivan S."/>
            <person name="Sone E.D."/>
            <person name="Koren S."/>
            <person name="Silverstein K.A.T."/>
            <person name="Beckman K.B."/>
            <person name="Gohl D.M."/>
        </authorList>
    </citation>
    <scope>NUCLEOTIDE SEQUENCE</scope>
    <source>
        <strain evidence="2">Duluth1</strain>
        <tissue evidence="2">Whole animal</tissue>
    </source>
</reference>
<dbReference type="Proteomes" id="UP000828390">
    <property type="component" value="Unassembled WGS sequence"/>
</dbReference>
<name>A0A9D4HGA9_DREPO</name>
<dbReference type="EMBL" id="JAIWYP010000013">
    <property type="protein sequence ID" value="KAH3718010.1"/>
    <property type="molecule type" value="Genomic_DNA"/>
</dbReference>
<evidence type="ECO:0008006" key="4">
    <source>
        <dbReference type="Google" id="ProtNLM"/>
    </source>
</evidence>
<accession>A0A9D4HGA9</accession>
<feature type="coiled-coil region" evidence="1">
    <location>
        <begin position="32"/>
        <end position="138"/>
    </location>
</feature>
<evidence type="ECO:0000313" key="3">
    <source>
        <dbReference type="Proteomes" id="UP000828390"/>
    </source>
</evidence>
<gene>
    <name evidence="2" type="ORF">DPMN_060807</name>
</gene>
<dbReference type="AlphaFoldDB" id="A0A9D4HGA9"/>
<proteinExistence type="predicted"/>
<organism evidence="2 3">
    <name type="scientific">Dreissena polymorpha</name>
    <name type="common">Zebra mussel</name>
    <name type="synonym">Mytilus polymorpha</name>
    <dbReference type="NCBI Taxonomy" id="45954"/>
    <lineage>
        <taxon>Eukaryota</taxon>
        <taxon>Metazoa</taxon>
        <taxon>Spiralia</taxon>
        <taxon>Lophotrochozoa</taxon>
        <taxon>Mollusca</taxon>
        <taxon>Bivalvia</taxon>
        <taxon>Autobranchia</taxon>
        <taxon>Heteroconchia</taxon>
        <taxon>Euheterodonta</taxon>
        <taxon>Imparidentia</taxon>
        <taxon>Neoheterodontei</taxon>
        <taxon>Myida</taxon>
        <taxon>Dreissenoidea</taxon>
        <taxon>Dreissenidae</taxon>
        <taxon>Dreissena</taxon>
    </lineage>
</organism>
<keyword evidence="1" id="KW-0175">Coiled coil</keyword>